<dbReference type="Pfam" id="PF00126">
    <property type="entry name" value="HTH_1"/>
    <property type="match status" value="1"/>
</dbReference>
<evidence type="ECO:0000313" key="6">
    <source>
        <dbReference type="EMBL" id="QBY56249.1"/>
    </source>
</evidence>
<sequence length="291" mass="31815">MHDVEPDLLRAFVAVAEAGSFTAAAGIIGRSQSAVSQKLLRLEDALGLRVFERSSRSLVLTRDGERILVAAKRLLGHYNSFLQEVREAPKPALFRLGISENLVRTQLPSLLSRFRQQYPDVQIELSTSSTQGLLTEYESGLLDVVIAKARNGGATARGRVIWREPLVWLAAVDHRPDPRRPARLVMMRPPCAYREIMTDVLRDVQRDWVAACTASSLGGVQAAVLGGLGVTVLGKSFVQEGMRILSPSTHWPSLPTVEVSVISGNPAMQPMTEPLITMLTEALLESSAKEP</sequence>
<dbReference type="GO" id="GO:0003677">
    <property type="term" value="F:DNA binding"/>
    <property type="evidence" value="ECO:0007669"/>
    <property type="project" value="UniProtKB-KW"/>
</dbReference>
<keyword evidence="2" id="KW-0805">Transcription regulation</keyword>
<keyword evidence="6" id="KW-0614">Plasmid</keyword>
<name>A0A4P7LN45_9BURK</name>
<dbReference type="FunFam" id="1.10.10.10:FF:000001">
    <property type="entry name" value="LysR family transcriptional regulator"/>
    <property type="match status" value="1"/>
</dbReference>
<dbReference type="OrthoDB" id="9789529at2"/>
<reference evidence="6 7" key="1">
    <citation type="submission" date="2019-03" db="EMBL/GenBank/DDBJ databases">
        <title>Efficiently degradation of phenoxyalkanoic acid herbicides by Cupriavidus oxalaticus strain X32.</title>
        <authorList>
            <person name="Sheng X."/>
        </authorList>
    </citation>
    <scope>NUCLEOTIDE SEQUENCE [LARGE SCALE GENOMIC DNA]</scope>
    <source>
        <strain evidence="6 7">X32</strain>
        <plasmid evidence="6 7">unnamed4</plasmid>
    </source>
</reference>
<dbReference type="PANTHER" id="PTHR30579:SF7">
    <property type="entry name" value="HTH-TYPE TRANSCRIPTIONAL REGULATOR LRHA-RELATED"/>
    <property type="match status" value="1"/>
</dbReference>
<dbReference type="Gene3D" id="3.40.190.10">
    <property type="entry name" value="Periplasmic binding protein-like II"/>
    <property type="match status" value="2"/>
</dbReference>
<keyword evidence="3" id="KW-0238">DNA-binding</keyword>
<evidence type="ECO:0000259" key="5">
    <source>
        <dbReference type="PROSITE" id="PS50931"/>
    </source>
</evidence>
<evidence type="ECO:0000256" key="4">
    <source>
        <dbReference type="ARBA" id="ARBA00023163"/>
    </source>
</evidence>
<dbReference type="InterPro" id="IPR036390">
    <property type="entry name" value="WH_DNA-bd_sf"/>
</dbReference>
<keyword evidence="4" id="KW-0804">Transcription</keyword>
<dbReference type="InterPro" id="IPR036388">
    <property type="entry name" value="WH-like_DNA-bd_sf"/>
</dbReference>
<dbReference type="InterPro" id="IPR005119">
    <property type="entry name" value="LysR_subst-bd"/>
</dbReference>
<dbReference type="InterPro" id="IPR050176">
    <property type="entry name" value="LTTR"/>
</dbReference>
<dbReference type="PROSITE" id="PS50931">
    <property type="entry name" value="HTH_LYSR"/>
    <property type="match status" value="1"/>
</dbReference>
<proteinExistence type="inferred from homology"/>
<evidence type="ECO:0000256" key="1">
    <source>
        <dbReference type="ARBA" id="ARBA00009437"/>
    </source>
</evidence>
<comment type="similarity">
    <text evidence="1">Belongs to the LysR transcriptional regulatory family.</text>
</comment>
<dbReference type="Pfam" id="PF03466">
    <property type="entry name" value="LysR_substrate"/>
    <property type="match status" value="1"/>
</dbReference>
<evidence type="ECO:0000313" key="7">
    <source>
        <dbReference type="Proteomes" id="UP000295294"/>
    </source>
</evidence>
<dbReference type="GO" id="GO:0003700">
    <property type="term" value="F:DNA-binding transcription factor activity"/>
    <property type="evidence" value="ECO:0007669"/>
    <property type="project" value="InterPro"/>
</dbReference>
<organism evidence="6 7">
    <name type="scientific">Cupriavidus oxalaticus</name>
    <dbReference type="NCBI Taxonomy" id="96344"/>
    <lineage>
        <taxon>Bacteria</taxon>
        <taxon>Pseudomonadati</taxon>
        <taxon>Pseudomonadota</taxon>
        <taxon>Betaproteobacteria</taxon>
        <taxon>Burkholderiales</taxon>
        <taxon>Burkholderiaceae</taxon>
        <taxon>Cupriavidus</taxon>
    </lineage>
</organism>
<protein>
    <submittedName>
        <fullName evidence="6">LysR family transcriptional regulator</fullName>
    </submittedName>
</protein>
<dbReference type="SUPFAM" id="SSF46785">
    <property type="entry name" value="Winged helix' DNA-binding domain"/>
    <property type="match status" value="1"/>
</dbReference>
<accession>A0A4P7LN45</accession>
<feature type="domain" description="HTH lysR-type" evidence="5">
    <location>
        <begin position="4"/>
        <end position="61"/>
    </location>
</feature>
<dbReference type="Gene3D" id="1.10.10.10">
    <property type="entry name" value="Winged helix-like DNA-binding domain superfamily/Winged helix DNA-binding domain"/>
    <property type="match status" value="1"/>
</dbReference>
<dbReference type="InterPro" id="IPR000847">
    <property type="entry name" value="LysR_HTH_N"/>
</dbReference>
<dbReference type="PANTHER" id="PTHR30579">
    <property type="entry name" value="TRANSCRIPTIONAL REGULATOR"/>
    <property type="match status" value="1"/>
</dbReference>
<evidence type="ECO:0000256" key="3">
    <source>
        <dbReference type="ARBA" id="ARBA00023125"/>
    </source>
</evidence>
<gene>
    <name evidence="6" type="ORF">E0W60_34985</name>
</gene>
<geneLocation type="plasmid" evidence="6">
    <name>unnamed4</name>
</geneLocation>
<dbReference type="PRINTS" id="PR00039">
    <property type="entry name" value="HTHLYSR"/>
</dbReference>
<evidence type="ECO:0000256" key="2">
    <source>
        <dbReference type="ARBA" id="ARBA00023015"/>
    </source>
</evidence>
<dbReference type="SUPFAM" id="SSF53850">
    <property type="entry name" value="Periplasmic binding protein-like II"/>
    <property type="match status" value="1"/>
</dbReference>
<dbReference type="EMBL" id="CP038639">
    <property type="protein sequence ID" value="QBY56249.1"/>
    <property type="molecule type" value="Genomic_DNA"/>
</dbReference>
<dbReference type="RefSeq" id="WP_135707412.1">
    <property type="nucleotide sequence ID" value="NZ_CP038639.1"/>
</dbReference>
<dbReference type="AlphaFoldDB" id="A0A4P7LN45"/>
<dbReference type="KEGG" id="cox:E0W60_34985"/>
<dbReference type="Proteomes" id="UP000295294">
    <property type="component" value="Plasmid unnamed4"/>
</dbReference>